<sequence>MNIQLPKNPEYNNAFHGTLRLDDDGDYAVIVIYNGGNVVSHFGYVTKSNLESWINLYTGFLKWDPKNSEQMTKFTIPDTVSYFQKDYDVEYRFVHNKKLFVVNKHHSGGWFIDFSEISMDEANVMKALDIYEGLREKLK</sequence>
<accession>A0A084ZKT1</accession>
<protein>
    <submittedName>
        <fullName evidence="1">Uncharacterized protein</fullName>
    </submittedName>
</protein>
<dbReference type="Proteomes" id="UP000028630">
    <property type="component" value="Unassembled WGS sequence"/>
</dbReference>
<comment type="caution">
    <text evidence="1">The sequence shown here is derived from an EMBL/GenBank/DDBJ whole genome shotgun (WGS) entry which is preliminary data.</text>
</comment>
<evidence type="ECO:0000313" key="2">
    <source>
        <dbReference type="Proteomes" id="UP000028630"/>
    </source>
</evidence>
<reference evidence="2" key="1">
    <citation type="submission" date="2014-05" db="EMBL/GenBank/DDBJ databases">
        <title>ATOL: Assembling a taxonomically balanced genome-scale reconstruction of the evolutionary history of the Enterobacteriaceae.</title>
        <authorList>
            <person name="Plunkett G. III"/>
            <person name="Neeno-Eckwall E.C."/>
            <person name="Glasner J.D."/>
            <person name="Perna N.T."/>
        </authorList>
    </citation>
    <scope>NUCLEOTIDE SEQUENCE [LARGE SCALE GENOMIC DNA]</scope>
    <source>
        <strain evidence="2">ATCC 49490</strain>
    </source>
</reference>
<name>A0A084ZKT1_9ENTR</name>
<dbReference type="AlphaFoldDB" id="A0A084ZKT1"/>
<dbReference type="EMBL" id="JMTB01000128">
    <property type="protein sequence ID" value="KFB98075.1"/>
    <property type="molecule type" value="Genomic_DNA"/>
</dbReference>
<gene>
    <name evidence="1" type="ORF">GTGU_04603</name>
</gene>
<proteinExistence type="predicted"/>
<keyword evidence="2" id="KW-1185">Reference proteome</keyword>
<organism evidence="1 2">
    <name type="scientific">Trabulsiella guamensis ATCC 49490</name>
    <dbReference type="NCBI Taxonomy" id="1005994"/>
    <lineage>
        <taxon>Bacteria</taxon>
        <taxon>Pseudomonadati</taxon>
        <taxon>Pseudomonadota</taxon>
        <taxon>Gammaproteobacteria</taxon>
        <taxon>Enterobacterales</taxon>
        <taxon>Enterobacteriaceae</taxon>
        <taxon>Trabulsiella</taxon>
    </lineage>
</organism>
<evidence type="ECO:0000313" key="1">
    <source>
        <dbReference type="EMBL" id="KFB98075.1"/>
    </source>
</evidence>